<dbReference type="Gene3D" id="3.40.50.300">
    <property type="entry name" value="P-loop containing nucleotide triphosphate hydrolases"/>
    <property type="match status" value="4"/>
</dbReference>
<gene>
    <name evidence="16" type="ORF">CQA75_00090</name>
</gene>
<keyword evidence="9" id="KW-0234">DNA repair</keyword>
<dbReference type="InterPro" id="IPR014017">
    <property type="entry name" value="DNA_helicase_UvrD-like_C"/>
</dbReference>
<reference evidence="16 17" key="1">
    <citation type="submission" date="2018-05" db="EMBL/GenBank/DDBJ databases">
        <title>Novel Campyloabacter and Helicobacter Species and Strains.</title>
        <authorList>
            <person name="Mannion A.J."/>
            <person name="Shen Z."/>
            <person name="Fox J.G."/>
        </authorList>
    </citation>
    <scope>NUCLEOTIDE SEQUENCE [LARGE SCALE GENOMIC DNA]</scope>
    <source>
        <strain evidence="17">MIT10-5678</strain>
    </source>
</reference>
<evidence type="ECO:0000256" key="7">
    <source>
        <dbReference type="ARBA" id="ARBA00022840"/>
    </source>
</evidence>
<dbReference type="InterPro" id="IPR011604">
    <property type="entry name" value="PDDEXK-like_dom_sf"/>
</dbReference>
<evidence type="ECO:0000256" key="9">
    <source>
        <dbReference type="ARBA" id="ARBA00023204"/>
    </source>
</evidence>
<evidence type="ECO:0000256" key="1">
    <source>
        <dbReference type="ARBA" id="ARBA00022722"/>
    </source>
</evidence>
<keyword evidence="1" id="KW-0540">Nuclease</keyword>
<evidence type="ECO:0000256" key="4">
    <source>
        <dbReference type="ARBA" id="ARBA00022801"/>
    </source>
</evidence>
<dbReference type="InterPro" id="IPR000212">
    <property type="entry name" value="DNA_helicase_UvrD/REP"/>
</dbReference>
<evidence type="ECO:0000256" key="10">
    <source>
        <dbReference type="ARBA" id="ARBA00023235"/>
    </source>
</evidence>
<dbReference type="EMBL" id="NXLY01000001">
    <property type="protein sequence ID" value="TKX34687.1"/>
    <property type="molecule type" value="Genomic_DNA"/>
</dbReference>
<evidence type="ECO:0000256" key="6">
    <source>
        <dbReference type="ARBA" id="ARBA00022839"/>
    </source>
</evidence>
<dbReference type="NCBIfam" id="NF010486">
    <property type="entry name" value="PRK13909.1-3"/>
    <property type="match status" value="1"/>
</dbReference>
<evidence type="ECO:0000256" key="12">
    <source>
        <dbReference type="ARBA" id="ARBA00034808"/>
    </source>
</evidence>
<protein>
    <recommendedName>
        <fullName evidence="12">DNA 3'-5' helicase</fullName>
        <ecNumber evidence="12">5.6.2.4</ecNumber>
    </recommendedName>
</protein>
<evidence type="ECO:0000313" key="17">
    <source>
        <dbReference type="Proteomes" id="UP000309584"/>
    </source>
</evidence>
<keyword evidence="10" id="KW-0413">Isomerase</keyword>
<evidence type="ECO:0000259" key="15">
    <source>
        <dbReference type="PROSITE" id="PS51198"/>
    </source>
</evidence>
<dbReference type="PROSITE" id="PS51198">
    <property type="entry name" value="UVRD_HELICASE_ATP_BIND"/>
    <property type="match status" value="1"/>
</dbReference>
<dbReference type="EC" id="5.6.2.4" evidence="12"/>
<dbReference type="NCBIfam" id="NF010487">
    <property type="entry name" value="PRK13909.1-4"/>
    <property type="match status" value="1"/>
</dbReference>
<proteinExistence type="predicted"/>
<keyword evidence="8" id="KW-0238">DNA-binding</keyword>
<accession>A0ABY2TL40</accession>
<dbReference type="Proteomes" id="UP000309584">
    <property type="component" value="Unassembled WGS sequence"/>
</dbReference>
<dbReference type="NCBIfam" id="NF010485">
    <property type="entry name" value="PRK13909.1-2"/>
    <property type="match status" value="1"/>
</dbReference>
<dbReference type="PANTHER" id="PTHR11070:SF67">
    <property type="entry name" value="DNA 3'-5' HELICASE"/>
    <property type="match status" value="1"/>
</dbReference>
<dbReference type="InterPro" id="IPR011335">
    <property type="entry name" value="Restrct_endonuc-II-like"/>
</dbReference>
<keyword evidence="4 14" id="KW-0378">Hydrolase</keyword>
<evidence type="ECO:0000256" key="11">
    <source>
        <dbReference type="ARBA" id="ARBA00034617"/>
    </source>
</evidence>
<comment type="catalytic activity">
    <reaction evidence="13">
        <text>ATP + H2O = ADP + phosphate + H(+)</text>
        <dbReference type="Rhea" id="RHEA:13065"/>
        <dbReference type="ChEBI" id="CHEBI:15377"/>
        <dbReference type="ChEBI" id="CHEBI:15378"/>
        <dbReference type="ChEBI" id="CHEBI:30616"/>
        <dbReference type="ChEBI" id="CHEBI:43474"/>
        <dbReference type="ChEBI" id="CHEBI:456216"/>
        <dbReference type="EC" id="5.6.2.4"/>
    </reaction>
</comment>
<evidence type="ECO:0000256" key="13">
    <source>
        <dbReference type="ARBA" id="ARBA00048988"/>
    </source>
</evidence>
<dbReference type="SUPFAM" id="SSF52980">
    <property type="entry name" value="Restriction endonuclease-like"/>
    <property type="match status" value="1"/>
</dbReference>
<comment type="catalytic activity">
    <reaction evidence="11">
        <text>Couples ATP hydrolysis with the unwinding of duplex DNA by translocating in the 3'-5' direction.</text>
        <dbReference type="EC" id="5.6.2.4"/>
    </reaction>
</comment>
<comment type="caution">
    <text evidence="16">The sequence shown here is derived from an EMBL/GenBank/DDBJ whole genome shotgun (WGS) entry which is preliminary data.</text>
</comment>
<keyword evidence="2 14" id="KW-0547">Nucleotide-binding</keyword>
<keyword evidence="6" id="KW-0269">Exonuclease</keyword>
<keyword evidence="17" id="KW-1185">Reference proteome</keyword>
<evidence type="ECO:0000256" key="3">
    <source>
        <dbReference type="ARBA" id="ARBA00022763"/>
    </source>
</evidence>
<name>A0ABY2TL40_9BACT</name>
<dbReference type="InterPro" id="IPR014016">
    <property type="entry name" value="UvrD-like_ATP-bd"/>
</dbReference>
<evidence type="ECO:0000256" key="5">
    <source>
        <dbReference type="ARBA" id="ARBA00022806"/>
    </source>
</evidence>
<evidence type="ECO:0000256" key="8">
    <source>
        <dbReference type="ARBA" id="ARBA00023125"/>
    </source>
</evidence>
<dbReference type="SUPFAM" id="SSF52540">
    <property type="entry name" value="P-loop containing nucleoside triphosphate hydrolases"/>
    <property type="match status" value="1"/>
</dbReference>
<keyword evidence="7 14" id="KW-0067">ATP-binding</keyword>
<feature type="domain" description="UvrD-like helicase ATP-binding" evidence="15">
    <location>
        <begin position="1"/>
        <end position="411"/>
    </location>
</feature>
<keyword evidence="5 14" id="KW-0347">Helicase</keyword>
<evidence type="ECO:0000256" key="2">
    <source>
        <dbReference type="ARBA" id="ARBA00022741"/>
    </source>
</evidence>
<dbReference type="Gene3D" id="3.90.320.10">
    <property type="match status" value="1"/>
</dbReference>
<dbReference type="RefSeq" id="WP_137623039.1">
    <property type="nucleotide sequence ID" value="NZ_NXLY01000001.1"/>
</dbReference>
<dbReference type="Pfam" id="PF00580">
    <property type="entry name" value="UvrD-helicase"/>
    <property type="match status" value="1"/>
</dbReference>
<sequence length="921" mass="109062">MTFEPFLALEASAGSGKTFALSVRFIALILKNAKINEILALTFTKKAANEMQKRIIDTFLNLESEEKQSESQELCRLLDVEKKELIALRDAKRKEFLRQELKISTFDAFFSKIVRAFALNLGLSSDFNISEEKLDIKAVFLRLLNREELKDLAYYLVNIEENQDFYNELERFYENAYHKDCVKIPNPSKAKINKAYNDLRTYCLSLTHVKRYTNLIQNFKNETLDLNEFIKTSFMSKFDETEYLQKLNDEDTNFKLKREEFINALNGYAIELEQYKIANLMNLLNYYSKAKNSIQKEKNVLSFSDISRRVFDLITSDFKDMIYFRLDGYISHLLIDEFQDTSVIQYKILYPLIAELVSGEGVKKNRTFFYVGDKKQSIYRFRKGKKELFDLLQLDFKQIKKDQLKVNYRSKENLVYFVNEVFKNKIKNYTPQLSLEDKKGGFVRIVETKETKAKDQFQEIKEKVFETLLEQIYFLKDRNISLDDICILCWKNNDADMILEFLQEHKIQAFTQSNILLENKASVRVVLEYAKYCIFGDEFYLHFLKEFLGFEPLRLNLDLARSAIENLLYLIKNLRLDLSDIALIQFIEYAREKEDFLKLLFEPCPLKIINEQNMGISIMTVHKSKGLEFKHVILIDSLSKNNTNSDNIMLEYDINQGWQLHIRDNIRKLTKEHNYQAFIDNITKADYEDDMNKLYVAFTRARDSLIVIKRNSEFKHGSYPSYLNSMLEINEQEIGTLEFQNLYEQKEEILPPDLKEFEKVGLQEIDHDEKLDSKEIYFGNAFHFFMQNLKLPYGENIELAYQNTKSKFRYFLDDEEFETLLIRIKNLLNSKEFQNLLENKKLFKEQTLSFQGEIKRLDLLALDDKEAIIIDYKTSLAMEDKHKEQIFEYKLAVDEILKKNSRAFVVYCLKDKILIKEFAKN</sequence>
<evidence type="ECO:0000256" key="14">
    <source>
        <dbReference type="PROSITE-ProRule" id="PRU00560"/>
    </source>
</evidence>
<keyword evidence="3" id="KW-0227">DNA damage</keyword>
<dbReference type="Pfam" id="PF13361">
    <property type="entry name" value="UvrD_C"/>
    <property type="match status" value="2"/>
</dbReference>
<organism evidence="16 17">
    <name type="scientific">Campylobacter taeniopygiae</name>
    <dbReference type="NCBI Taxonomy" id="2510188"/>
    <lineage>
        <taxon>Bacteria</taxon>
        <taxon>Pseudomonadati</taxon>
        <taxon>Campylobacterota</taxon>
        <taxon>Epsilonproteobacteria</taxon>
        <taxon>Campylobacterales</taxon>
        <taxon>Campylobacteraceae</taxon>
        <taxon>Campylobacter</taxon>
    </lineage>
</organism>
<dbReference type="InterPro" id="IPR027417">
    <property type="entry name" value="P-loop_NTPase"/>
</dbReference>
<dbReference type="PANTHER" id="PTHR11070">
    <property type="entry name" value="UVRD / RECB / PCRA DNA HELICASE FAMILY MEMBER"/>
    <property type="match status" value="1"/>
</dbReference>
<feature type="binding site" evidence="14">
    <location>
        <begin position="11"/>
        <end position="18"/>
    </location>
    <ligand>
        <name>ATP</name>
        <dbReference type="ChEBI" id="CHEBI:30616"/>
    </ligand>
</feature>
<evidence type="ECO:0000313" key="16">
    <source>
        <dbReference type="EMBL" id="TKX34687.1"/>
    </source>
</evidence>